<dbReference type="SUPFAM" id="SSF55594">
    <property type="entry name" value="HPr-like"/>
    <property type="match status" value="1"/>
</dbReference>
<dbReference type="EMBL" id="BK032513">
    <property type="protein sequence ID" value="DAF44843.1"/>
    <property type="molecule type" value="Genomic_DNA"/>
</dbReference>
<dbReference type="Gene3D" id="3.30.1340.10">
    <property type="entry name" value="HPr-like"/>
    <property type="match status" value="1"/>
</dbReference>
<dbReference type="Pfam" id="PF00381">
    <property type="entry name" value="PTS-HPr"/>
    <property type="match status" value="1"/>
</dbReference>
<organism evidence="2">
    <name type="scientific">Siphoviridae sp. ctCIv11</name>
    <dbReference type="NCBI Taxonomy" id="2827806"/>
    <lineage>
        <taxon>Viruses</taxon>
        <taxon>Duplodnaviria</taxon>
        <taxon>Heunggongvirae</taxon>
        <taxon>Uroviricota</taxon>
        <taxon>Caudoviricetes</taxon>
    </lineage>
</organism>
<evidence type="ECO:0000259" key="1">
    <source>
        <dbReference type="Pfam" id="PF00381"/>
    </source>
</evidence>
<proteinExistence type="predicted"/>
<feature type="domain" description="HPr" evidence="1">
    <location>
        <begin position="15"/>
        <end position="53"/>
    </location>
</feature>
<reference evidence="2" key="1">
    <citation type="journal article" date="2021" name="Proc. Natl. Acad. Sci. U.S.A.">
        <title>A Catalog of Tens of Thousands of Viruses from Human Metagenomes Reveals Hidden Associations with Chronic Diseases.</title>
        <authorList>
            <person name="Tisza M.J."/>
            <person name="Buck C.B."/>
        </authorList>
    </citation>
    <scope>NUCLEOTIDE SEQUENCE</scope>
    <source>
        <strain evidence="2">CtCIv11</strain>
    </source>
</reference>
<name>A0A8S5S213_9CAUD</name>
<evidence type="ECO:0000313" key="2">
    <source>
        <dbReference type="EMBL" id="DAF44843.1"/>
    </source>
</evidence>
<dbReference type="InterPro" id="IPR000032">
    <property type="entry name" value="HPr-like"/>
</dbReference>
<accession>A0A8S5S213</accession>
<protein>
    <submittedName>
        <fullName evidence="2">PTS HPr component phosphorylation site</fullName>
    </submittedName>
</protein>
<sequence length="84" mass="9417">MKVEFVLNLNSITDASHFVSEISKMVACDVDVSYGRHCVDAKSLMGVMSLSCHDVKAIIDNPTCKEDLINFNDICKKYEVKTEE</sequence>
<dbReference type="InterPro" id="IPR035895">
    <property type="entry name" value="HPr-like_sf"/>
</dbReference>